<comment type="caution">
    <text evidence="2">The sequence shown here is derived from an EMBL/GenBank/DDBJ whole genome shotgun (WGS) entry which is preliminary data.</text>
</comment>
<evidence type="ECO:0000313" key="2">
    <source>
        <dbReference type="EMBL" id="THE64334.1"/>
    </source>
</evidence>
<name>A0A4S3TJT2_9EURY</name>
<protein>
    <recommendedName>
        <fullName evidence="1">DUF8149 domain-containing protein</fullName>
    </recommendedName>
</protein>
<accession>A0A4S3TJT2</accession>
<evidence type="ECO:0000313" key="3">
    <source>
        <dbReference type="Proteomes" id="UP000318864"/>
    </source>
</evidence>
<feature type="domain" description="DUF8149" evidence="1">
    <location>
        <begin position="3"/>
        <end position="69"/>
    </location>
</feature>
<evidence type="ECO:0000259" key="1">
    <source>
        <dbReference type="Pfam" id="PF26476"/>
    </source>
</evidence>
<organism evidence="2 3">
    <name type="scientific">Salinadaptatus halalkaliphilus</name>
    <dbReference type="NCBI Taxonomy" id="2419781"/>
    <lineage>
        <taxon>Archaea</taxon>
        <taxon>Methanobacteriati</taxon>
        <taxon>Methanobacteriota</taxon>
        <taxon>Stenosarchaea group</taxon>
        <taxon>Halobacteria</taxon>
        <taxon>Halobacteriales</taxon>
        <taxon>Natrialbaceae</taxon>
        <taxon>Salinadaptatus</taxon>
    </lineage>
</organism>
<dbReference type="OrthoDB" id="260707at2157"/>
<dbReference type="Proteomes" id="UP000318864">
    <property type="component" value="Unassembled WGS sequence"/>
</dbReference>
<dbReference type="RefSeq" id="WP_141465122.1">
    <property type="nucleotide sequence ID" value="NZ_RBZW01000033.1"/>
</dbReference>
<dbReference type="InterPro" id="IPR058462">
    <property type="entry name" value="DUF8149"/>
</dbReference>
<keyword evidence="3" id="KW-1185">Reference proteome</keyword>
<dbReference type="AlphaFoldDB" id="A0A4S3TJT2"/>
<sequence>MTTSDDDPTVPIVCTDCDTSSRVALSDVADAIENHNERLHDGEDIATVDPDIAAHIADMAATDLGLLEDE</sequence>
<gene>
    <name evidence="2" type="ORF">D8Y22_13035</name>
</gene>
<dbReference type="Pfam" id="PF26476">
    <property type="entry name" value="DUF8149"/>
    <property type="match status" value="1"/>
</dbReference>
<proteinExistence type="predicted"/>
<reference evidence="2 3" key="1">
    <citation type="submission" date="2018-10" db="EMBL/GenBank/DDBJ databases">
        <title>Natronolimnobius sp. XQ-INN 246 isolated from Inner Mongolia Autonomous Region of China.</title>
        <authorList>
            <person name="Xue Q."/>
        </authorList>
    </citation>
    <scope>NUCLEOTIDE SEQUENCE [LARGE SCALE GENOMIC DNA]</scope>
    <source>
        <strain evidence="2 3">XQ-INN 246</strain>
    </source>
</reference>
<dbReference type="EMBL" id="RBZW01000033">
    <property type="protein sequence ID" value="THE64334.1"/>
    <property type="molecule type" value="Genomic_DNA"/>
</dbReference>